<name>A0A9W9F6S5_9EURO</name>
<proteinExistence type="predicted"/>
<dbReference type="OrthoDB" id="4777915at2759"/>
<evidence type="ECO:0000313" key="1">
    <source>
        <dbReference type="EMBL" id="KAJ5094571.1"/>
    </source>
</evidence>
<comment type="caution">
    <text evidence="1">The sequence shown here is derived from an EMBL/GenBank/DDBJ whole genome shotgun (WGS) entry which is preliminary data.</text>
</comment>
<dbReference type="AlphaFoldDB" id="A0A9W9F6S5"/>
<gene>
    <name evidence="1" type="ORF">N7456_010432</name>
</gene>
<organism evidence="1 2">
    <name type="scientific">Penicillium angulare</name>
    <dbReference type="NCBI Taxonomy" id="116970"/>
    <lineage>
        <taxon>Eukaryota</taxon>
        <taxon>Fungi</taxon>
        <taxon>Dikarya</taxon>
        <taxon>Ascomycota</taxon>
        <taxon>Pezizomycotina</taxon>
        <taxon>Eurotiomycetes</taxon>
        <taxon>Eurotiomycetidae</taxon>
        <taxon>Eurotiales</taxon>
        <taxon>Aspergillaceae</taxon>
        <taxon>Penicillium</taxon>
    </lineage>
</organism>
<reference evidence="1" key="2">
    <citation type="journal article" date="2023" name="IMA Fungus">
        <title>Comparative genomic study of the Penicillium genus elucidates a diverse pangenome and 15 lateral gene transfer events.</title>
        <authorList>
            <person name="Petersen C."/>
            <person name="Sorensen T."/>
            <person name="Nielsen M.R."/>
            <person name="Sondergaard T.E."/>
            <person name="Sorensen J.L."/>
            <person name="Fitzpatrick D.A."/>
            <person name="Frisvad J.C."/>
            <person name="Nielsen K.L."/>
        </authorList>
    </citation>
    <scope>NUCLEOTIDE SEQUENCE</scope>
    <source>
        <strain evidence="1">IBT 30069</strain>
    </source>
</reference>
<keyword evidence="2" id="KW-1185">Reference proteome</keyword>
<protein>
    <submittedName>
        <fullName evidence="1">Uncharacterized protein</fullName>
    </submittedName>
</protein>
<accession>A0A9W9F6S5</accession>
<dbReference type="Proteomes" id="UP001149165">
    <property type="component" value="Unassembled WGS sequence"/>
</dbReference>
<reference evidence="1" key="1">
    <citation type="submission" date="2022-11" db="EMBL/GenBank/DDBJ databases">
        <authorList>
            <person name="Petersen C."/>
        </authorList>
    </citation>
    <scope>NUCLEOTIDE SEQUENCE</scope>
    <source>
        <strain evidence="1">IBT 30069</strain>
    </source>
</reference>
<sequence>MRVLRELDNTSSIISLLSSLEAGDISNPSLISIEDRSRLLDFPDVSEQEKNIKSTSGLTKKEFLSRAVETPAKLTEDEIELLEDRYWLDVSDEETETRIGVSCGLFAIAPGVYEQFMEHLETLRDPFYEENEVKAFKSAKIEEARRSRNWVQSQPLSDRKRNLVEDALQYAHPWIRRLWEEDGEHRLWGFAVYENPNWAYKDEERDDCRKRQEHVLARGQSATGYEGLLLRNWNWEDLEWPAGLHHDLQVEENTSADDEEQFPKTINGLREHFNSIRAQPTTDKFIEKYVDPGDPNRKWSRLSDGTLNNVFLYVDQNVADSMYSSGWIMSPSKPRVFKKGYSSLTSAGERYPNVDDMWIWAIDPDYKPNFPSPSGYKGCLKVRLQQLVHNFYVARRWHADEFSLEDLWEYSQRSPNGAFVSFKDGEMESFAPSRDTEIGSAIKVKPPTPGPI</sequence>
<dbReference type="EMBL" id="JAPQKH010000006">
    <property type="protein sequence ID" value="KAJ5094571.1"/>
    <property type="molecule type" value="Genomic_DNA"/>
</dbReference>
<evidence type="ECO:0000313" key="2">
    <source>
        <dbReference type="Proteomes" id="UP001149165"/>
    </source>
</evidence>